<dbReference type="Gene3D" id="3.30.70.100">
    <property type="match status" value="1"/>
</dbReference>
<dbReference type="GO" id="GO:0005829">
    <property type="term" value="C:cytosol"/>
    <property type="evidence" value="ECO:0007669"/>
    <property type="project" value="TreeGrafter"/>
</dbReference>
<evidence type="ECO:0000256" key="1">
    <source>
        <dbReference type="ARBA" id="ARBA00022448"/>
    </source>
</evidence>
<evidence type="ECO:0000256" key="3">
    <source>
        <dbReference type="ARBA" id="ARBA00022796"/>
    </source>
</evidence>
<sequence length="74" mass="7970">MASQVHEFEVEMTCEGCSGAVQRVLGKLEGQGVNKVEIDLPNKRVFVDSTLGSEKLLEVLKKAGKTCSYVGVKA</sequence>
<evidence type="ECO:0000256" key="2">
    <source>
        <dbReference type="ARBA" id="ARBA00022723"/>
    </source>
</evidence>
<keyword evidence="1" id="KW-0813">Transport</keyword>
<dbReference type="PANTHER" id="PTHR46365:SF1">
    <property type="entry name" value="COPPER TRANSPORT PROTEIN ATOX1"/>
    <property type="match status" value="1"/>
</dbReference>
<dbReference type="Pfam" id="PF00403">
    <property type="entry name" value="HMA"/>
    <property type="match status" value="1"/>
</dbReference>
<name>A0A0K8R7L2_IXORI</name>
<protein>
    <recommendedName>
        <fullName evidence="9">Copper transport protein ATOX1</fullName>
    </recommendedName>
    <alternativeName>
        <fullName evidence="10">Metal transport protein ATX1</fullName>
    </alternativeName>
</protein>
<keyword evidence="6" id="KW-0143">Chaperone</keyword>
<comment type="similarity">
    <text evidence="8">Belongs to the ATX1 family.</text>
</comment>
<evidence type="ECO:0000256" key="4">
    <source>
        <dbReference type="ARBA" id="ARBA00023008"/>
    </source>
</evidence>
<dbReference type="PANTHER" id="PTHR46365">
    <property type="entry name" value="COPPER TRANSPORT PROTEIN ATOX1"/>
    <property type="match status" value="1"/>
</dbReference>
<dbReference type="InterPro" id="IPR036163">
    <property type="entry name" value="HMA_dom_sf"/>
</dbReference>
<keyword evidence="3" id="KW-0187">Copper transport</keyword>
<evidence type="ECO:0000313" key="13">
    <source>
        <dbReference type="EMBL" id="JAA66873.1"/>
    </source>
</evidence>
<evidence type="ECO:0000256" key="8">
    <source>
        <dbReference type="ARBA" id="ARBA00038171"/>
    </source>
</evidence>
<evidence type="ECO:0000256" key="10">
    <source>
        <dbReference type="ARBA" id="ARBA00043201"/>
    </source>
</evidence>
<keyword evidence="4" id="KW-0186">Copper</keyword>
<dbReference type="SUPFAM" id="SSF55008">
    <property type="entry name" value="HMA, heavy metal-associated domain"/>
    <property type="match status" value="1"/>
</dbReference>
<keyword evidence="5" id="KW-0406">Ion transport</keyword>
<dbReference type="AlphaFoldDB" id="A0A0K8R7L2"/>
<evidence type="ECO:0000256" key="11">
    <source>
        <dbReference type="ARBA" id="ARBA00046351"/>
    </source>
</evidence>
<feature type="domain" description="HMA" evidence="12">
    <location>
        <begin position="3"/>
        <end position="68"/>
    </location>
</feature>
<evidence type="ECO:0000256" key="9">
    <source>
        <dbReference type="ARBA" id="ARBA00040962"/>
    </source>
</evidence>
<dbReference type="FunFam" id="3.30.70.100:FF:000008">
    <property type="entry name" value="Copper transport protein ATOX1"/>
    <property type="match status" value="1"/>
</dbReference>
<dbReference type="PROSITE" id="PS50846">
    <property type="entry name" value="HMA_2"/>
    <property type="match status" value="1"/>
</dbReference>
<dbReference type="EMBL" id="GADI01006935">
    <property type="protein sequence ID" value="JAA66873.1"/>
    <property type="molecule type" value="mRNA"/>
</dbReference>
<comment type="subunit">
    <text evidence="11">Homodimer. Interacts with ATP7B. Interacts with ATP7A. Interacts (via dimer form) with SLC31A1 (via C-terminal domain); this interaction improves ATOX1 stability and controls intracellular Cu(I) levels.</text>
</comment>
<keyword evidence="2" id="KW-0479">Metal-binding</keyword>
<dbReference type="CDD" id="cd00371">
    <property type="entry name" value="HMA"/>
    <property type="match status" value="1"/>
</dbReference>
<dbReference type="GO" id="GO:0006825">
    <property type="term" value="P:copper ion transport"/>
    <property type="evidence" value="ECO:0007669"/>
    <property type="project" value="UniProtKB-KW"/>
</dbReference>
<accession>A0A0K8R7L2</accession>
<proteinExistence type="evidence at transcript level"/>
<evidence type="ECO:0000256" key="5">
    <source>
        <dbReference type="ARBA" id="ARBA00023065"/>
    </source>
</evidence>
<evidence type="ECO:0000259" key="12">
    <source>
        <dbReference type="PROSITE" id="PS50846"/>
    </source>
</evidence>
<organism evidence="13">
    <name type="scientific">Ixodes ricinus</name>
    <name type="common">Common tick</name>
    <name type="synonym">Acarus ricinus</name>
    <dbReference type="NCBI Taxonomy" id="34613"/>
    <lineage>
        <taxon>Eukaryota</taxon>
        <taxon>Metazoa</taxon>
        <taxon>Ecdysozoa</taxon>
        <taxon>Arthropoda</taxon>
        <taxon>Chelicerata</taxon>
        <taxon>Arachnida</taxon>
        <taxon>Acari</taxon>
        <taxon>Parasitiformes</taxon>
        <taxon>Ixodida</taxon>
        <taxon>Ixodoidea</taxon>
        <taxon>Ixodidae</taxon>
        <taxon>Ixodinae</taxon>
        <taxon>Ixodes</taxon>
    </lineage>
</organism>
<dbReference type="InterPro" id="IPR051881">
    <property type="entry name" value="Copper_transport_ATOX1-like"/>
</dbReference>
<comment type="function">
    <text evidence="7">Binds and deliver cytosolic copper to the copper ATPase proteins. May be important in cellular antioxidant defense.</text>
</comment>
<dbReference type="GO" id="GO:0016531">
    <property type="term" value="F:copper chaperone activity"/>
    <property type="evidence" value="ECO:0007669"/>
    <property type="project" value="TreeGrafter"/>
</dbReference>
<dbReference type="InterPro" id="IPR006121">
    <property type="entry name" value="HMA_dom"/>
</dbReference>
<dbReference type="GO" id="GO:0046872">
    <property type="term" value="F:metal ion binding"/>
    <property type="evidence" value="ECO:0007669"/>
    <property type="project" value="UniProtKB-KW"/>
</dbReference>
<evidence type="ECO:0000256" key="7">
    <source>
        <dbReference type="ARBA" id="ARBA00037651"/>
    </source>
</evidence>
<evidence type="ECO:0000256" key="6">
    <source>
        <dbReference type="ARBA" id="ARBA00023186"/>
    </source>
</evidence>
<reference evidence="13" key="1">
    <citation type="submission" date="2012-12" db="EMBL/GenBank/DDBJ databases">
        <title>Identification and characterization of a phenylalanine ammonia-lyase gene family in Isatis indigotica Fort.</title>
        <authorList>
            <person name="Liu Q."/>
            <person name="Chen J."/>
            <person name="Zhou X."/>
            <person name="Di P."/>
            <person name="Xiao Y."/>
            <person name="Xuan H."/>
            <person name="Zhang L."/>
            <person name="Chen W."/>
        </authorList>
    </citation>
    <scope>NUCLEOTIDE SEQUENCE</scope>
    <source>
        <tissue evidence="13">Salivary gland</tissue>
    </source>
</reference>